<feature type="transmembrane region" description="Helical" evidence="3">
    <location>
        <begin position="790"/>
        <end position="810"/>
    </location>
</feature>
<dbReference type="EMBL" id="CP053097">
    <property type="protein sequence ID" value="QJR44177.1"/>
    <property type="molecule type" value="Genomic_DNA"/>
</dbReference>
<dbReference type="KEGG" id="mmio:HLA92_01890"/>
<feature type="compositionally biased region" description="Basic and acidic residues" evidence="2">
    <location>
        <begin position="602"/>
        <end position="619"/>
    </location>
</feature>
<dbReference type="AlphaFoldDB" id="A0A6M4JDM8"/>
<accession>A0A6M4JDM8</accession>
<keyword evidence="3" id="KW-0472">Membrane</keyword>
<dbReference type="GO" id="GO:0006508">
    <property type="term" value="P:proteolysis"/>
    <property type="evidence" value="ECO:0007669"/>
    <property type="project" value="InterPro"/>
</dbReference>
<evidence type="ECO:0000313" key="6">
    <source>
        <dbReference type="Proteomes" id="UP000502118"/>
    </source>
</evidence>
<proteinExistence type="inferred from homology"/>
<dbReference type="Gene3D" id="3.90.70.10">
    <property type="entry name" value="Cysteine proteinases"/>
    <property type="match status" value="1"/>
</dbReference>
<feature type="compositionally biased region" description="Polar residues" evidence="2">
    <location>
        <begin position="662"/>
        <end position="681"/>
    </location>
</feature>
<evidence type="ECO:0000259" key="4">
    <source>
        <dbReference type="SMART" id="SM00645"/>
    </source>
</evidence>
<evidence type="ECO:0000256" key="1">
    <source>
        <dbReference type="ARBA" id="ARBA00008455"/>
    </source>
</evidence>
<gene>
    <name evidence="5" type="ORF">HLA92_01890</name>
</gene>
<keyword evidence="6" id="KW-1185">Reference proteome</keyword>
<feature type="compositionally biased region" description="Low complexity" evidence="2">
    <location>
        <begin position="691"/>
        <end position="706"/>
    </location>
</feature>
<dbReference type="InterPro" id="IPR013128">
    <property type="entry name" value="Peptidase_C1A"/>
</dbReference>
<dbReference type="PANTHER" id="PTHR12411">
    <property type="entry name" value="CYSTEINE PROTEASE FAMILY C1-RELATED"/>
    <property type="match status" value="1"/>
</dbReference>
<dbReference type="InterPro" id="IPR038765">
    <property type="entry name" value="Papain-like_cys_pep_sf"/>
</dbReference>
<evidence type="ECO:0000313" key="5">
    <source>
        <dbReference type="EMBL" id="QJR44177.1"/>
    </source>
</evidence>
<comment type="similarity">
    <text evidence="1">Belongs to the peptidase C1 family.</text>
</comment>
<sequence length="814" mass="93493">MLKQILSISTLLIPATSVVNVSQTTNQLVKKLPEKFDQRENYIITSVKDQGSDGICWAYSVISVAEANILKNQLYINKDTLDLSEKNIAYKTLNRNKGEDKLNNTTFDTYHTTDWVASGAYGYQAAYSLLQWNKLRNENPKDWKIPENNTNFKLKDYIYIDNKVNEIEDVKNAVINHGAVSFSFYAVRENKVYYNTEDVDANITKYAHAGAIIGWDDSIPANYFGNKTTKNGAWIVKNSWGNNVFDNGYFYLSYESNIWDLLTLEFTNASNYNNNYYYDAINEDVIGHNQTKAAVVFQSKKSSYNNLEKIKAINLGFDGEDVDVNIKIYKIKNSKNINPRSLELQNPVWEENKHFLHSGLRTIDLSKEIDLEANEWFAVVAEVSNQKNDAKIKFANEENYGNDFSYIENNNLWINSQKSLNGAVARIKVFTSDNFINNNLEVKDLKYASLSLDENFYRYGDKVKIKPKVVLNNKILQENVDYTLTYNEVLDQDSGFYRDDANVGYNKINITGIGDYTGENSIFLTTKVGLVPEIKNSIKQDNKTILYVDQLKNSTNDIKLDSNWAFDKNYSLTNNETEVNVNYVGSDEKYYRKHSSNLTIIKTDKPNNHLQSKDSDENNHQPNTTNDDNLNKSQPNETQKDLDKTKTNNETENHKNDTKNNSSTINSNETQNQHENLNSQNSKKDISSDFNTKNTQKNNQNTQNINKQEEDKKISNPNVLNKTDTQNSTKKIEKSNNENQQNPSKINPKLNTNNNQNSEEKSKKSEQLNNNNKDNLTNNKNENHSFNKNYLWFILIPVIGLISLITIFAIKKKK</sequence>
<feature type="compositionally biased region" description="Basic and acidic residues" evidence="2">
    <location>
        <begin position="638"/>
        <end position="658"/>
    </location>
</feature>
<evidence type="ECO:0000256" key="3">
    <source>
        <dbReference type="SAM" id="Phobius"/>
    </source>
</evidence>
<dbReference type="GO" id="GO:0008234">
    <property type="term" value="F:cysteine-type peptidase activity"/>
    <property type="evidence" value="ECO:0007669"/>
    <property type="project" value="InterPro"/>
</dbReference>
<dbReference type="InterPro" id="IPR000668">
    <property type="entry name" value="Peptidase_C1A_C"/>
</dbReference>
<feature type="compositionally biased region" description="Polar residues" evidence="2">
    <location>
        <begin position="715"/>
        <end position="729"/>
    </location>
</feature>
<reference evidence="5 6" key="1">
    <citation type="submission" date="2020-05" db="EMBL/GenBank/DDBJ databases">
        <title>Novel Mycoplasma species detected in Mirounga angustirostris (northern elephant seal) from the USA.</title>
        <authorList>
            <person name="Volokhov D.V."/>
        </authorList>
    </citation>
    <scope>NUCLEOTIDE SEQUENCE [LARGE SCALE GENOMIC DNA]</scope>
    <source>
        <strain evidence="5 6">Mirounga ES2806-NAS</strain>
    </source>
</reference>
<dbReference type="CDD" id="cd02619">
    <property type="entry name" value="Peptidase_C1"/>
    <property type="match status" value="1"/>
</dbReference>
<dbReference type="Pfam" id="PF00112">
    <property type="entry name" value="Peptidase_C1"/>
    <property type="match status" value="1"/>
</dbReference>
<feature type="region of interest" description="Disordered" evidence="2">
    <location>
        <begin position="597"/>
        <end position="782"/>
    </location>
</feature>
<organism evidence="5 6">
    <name type="scientific">Mycoplasma miroungirhinis</name>
    <dbReference type="NCBI Taxonomy" id="754516"/>
    <lineage>
        <taxon>Bacteria</taxon>
        <taxon>Bacillati</taxon>
        <taxon>Mycoplasmatota</taxon>
        <taxon>Mollicutes</taxon>
        <taxon>Mycoplasmataceae</taxon>
        <taxon>Mycoplasma</taxon>
    </lineage>
</organism>
<keyword evidence="3" id="KW-1133">Transmembrane helix</keyword>
<protein>
    <recommendedName>
        <fullName evidence="4">Peptidase C1A papain C-terminal domain-containing protein</fullName>
    </recommendedName>
</protein>
<name>A0A6M4JDM8_9MOLU</name>
<dbReference type="SMART" id="SM00645">
    <property type="entry name" value="Pept_C1"/>
    <property type="match status" value="1"/>
</dbReference>
<keyword evidence="3" id="KW-0812">Transmembrane</keyword>
<feature type="compositionally biased region" description="Low complexity" evidence="2">
    <location>
        <begin position="767"/>
        <end position="782"/>
    </location>
</feature>
<dbReference type="Proteomes" id="UP000502118">
    <property type="component" value="Chromosome"/>
</dbReference>
<dbReference type="SUPFAM" id="SSF54001">
    <property type="entry name" value="Cysteine proteinases"/>
    <property type="match status" value="1"/>
</dbReference>
<feature type="compositionally biased region" description="Polar residues" evidence="2">
    <location>
        <begin position="620"/>
        <end position="637"/>
    </location>
</feature>
<evidence type="ECO:0000256" key="2">
    <source>
        <dbReference type="SAM" id="MobiDB-lite"/>
    </source>
</evidence>
<dbReference type="RefSeq" id="WP_171112990.1">
    <property type="nucleotide sequence ID" value="NZ_CP053097.1"/>
</dbReference>
<feature type="domain" description="Peptidase C1A papain C-terminal" evidence="4">
    <location>
        <begin position="32"/>
        <end position="267"/>
    </location>
</feature>